<evidence type="ECO:0000256" key="3">
    <source>
        <dbReference type="ARBA" id="ARBA00023125"/>
    </source>
</evidence>
<keyword evidence="4" id="KW-0804">Transcription</keyword>
<dbReference type="RefSeq" id="WP_319073251.1">
    <property type="nucleotide sequence ID" value="NZ_JAWWMZ010000003.1"/>
</dbReference>
<dbReference type="InterPro" id="IPR000847">
    <property type="entry name" value="LysR_HTH_N"/>
</dbReference>
<accession>A0AAJ2R0I7</accession>
<dbReference type="GO" id="GO:0003677">
    <property type="term" value="F:DNA binding"/>
    <property type="evidence" value="ECO:0007669"/>
    <property type="project" value="UniProtKB-KW"/>
</dbReference>
<dbReference type="InterPro" id="IPR036388">
    <property type="entry name" value="WH-like_DNA-bd_sf"/>
</dbReference>
<dbReference type="InterPro" id="IPR005119">
    <property type="entry name" value="LysR_subst-bd"/>
</dbReference>
<dbReference type="Gene3D" id="1.10.10.10">
    <property type="entry name" value="Winged helix-like DNA-binding domain superfamily/Winged helix DNA-binding domain"/>
    <property type="match status" value="1"/>
</dbReference>
<dbReference type="PROSITE" id="PS50931">
    <property type="entry name" value="HTH_LYSR"/>
    <property type="match status" value="1"/>
</dbReference>
<name>A0AAJ2R0I7_DELAC</name>
<comment type="similarity">
    <text evidence="1">Belongs to the LysR transcriptional regulatory family.</text>
</comment>
<sequence>MDLRQLRHFVTLARTLNYRQAAEQLHMSQPPLSQSIRRLEDSLGVQLFQRDRRGTALTEAGLAALESAELALHHARQMQEVSRATAGGERGRLHIGFIGSATFSLIPRLVQAFRSEYPLIDLVLTESTTREICAQVASGDFDAGLLRYPVTQATELSITPVEKDELVAVLPEGNPLLQRPALRLRDLADQPFINYRPSEVPGLHALVVLACQNAGFMPQVKQHAVQAQTLVSLVGAGLGVALVPAVVAKGSTPGVVFRALADTENLPSIGLALALNPQQSAAAGQRLRELLLQLQWQAVAAAAPLPLRPHA</sequence>
<dbReference type="PANTHER" id="PTHR30346:SF0">
    <property type="entry name" value="HCA OPERON TRANSCRIPTIONAL ACTIVATOR HCAR"/>
    <property type="match status" value="1"/>
</dbReference>
<evidence type="ECO:0000313" key="7">
    <source>
        <dbReference type="Proteomes" id="UP001287445"/>
    </source>
</evidence>
<dbReference type="Proteomes" id="UP001287445">
    <property type="component" value="Unassembled WGS sequence"/>
</dbReference>
<feature type="domain" description="HTH lysR-type" evidence="5">
    <location>
        <begin position="1"/>
        <end position="58"/>
    </location>
</feature>
<dbReference type="AlphaFoldDB" id="A0AAJ2R0I7"/>
<evidence type="ECO:0000256" key="1">
    <source>
        <dbReference type="ARBA" id="ARBA00009437"/>
    </source>
</evidence>
<evidence type="ECO:0000259" key="5">
    <source>
        <dbReference type="PROSITE" id="PS50931"/>
    </source>
</evidence>
<dbReference type="Gene3D" id="3.40.190.10">
    <property type="entry name" value="Periplasmic binding protein-like II"/>
    <property type="match status" value="2"/>
</dbReference>
<protein>
    <submittedName>
        <fullName evidence="6">LysR family transcriptional regulator</fullName>
    </submittedName>
</protein>
<dbReference type="SUPFAM" id="SSF46785">
    <property type="entry name" value="Winged helix' DNA-binding domain"/>
    <property type="match status" value="1"/>
</dbReference>
<dbReference type="CDD" id="cd08414">
    <property type="entry name" value="PBP2_LTTR_aromatics_like"/>
    <property type="match status" value="1"/>
</dbReference>
<dbReference type="EMBL" id="JAWWMZ010000003">
    <property type="protein sequence ID" value="MDX4953698.1"/>
    <property type="molecule type" value="Genomic_DNA"/>
</dbReference>
<reference evidence="6" key="1">
    <citation type="submission" date="2023-11" db="EMBL/GenBank/DDBJ databases">
        <title>Identification and selenium tolerance of Delftia acidovorans R3-25.</title>
        <authorList>
            <person name="Zhang S."/>
            <person name="Liu Y."/>
            <person name="Guo Y."/>
        </authorList>
    </citation>
    <scope>NUCLEOTIDE SEQUENCE</scope>
    <source>
        <strain evidence="6">R3-25</strain>
    </source>
</reference>
<dbReference type="SUPFAM" id="SSF53850">
    <property type="entry name" value="Periplasmic binding protein-like II"/>
    <property type="match status" value="1"/>
</dbReference>
<gene>
    <name evidence="6" type="ORF">SGN30_09730</name>
</gene>
<dbReference type="FunFam" id="1.10.10.10:FF:000001">
    <property type="entry name" value="LysR family transcriptional regulator"/>
    <property type="match status" value="1"/>
</dbReference>
<evidence type="ECO:0000256" key="4">
    <source>
        <dbReference type="ARBA" id="ARBA00023163"/>
    </source>
</evidence>
<evidence type="ECO:0000256" key="2">
    <source>
        <dbReference type="ARBA" id="ARBA00023015"/>
    </source>
</evidence>
<dbReference type="Pfam" id="PF00126">
    <property type="entry name" value="HTH_1"/>
    <property type="match status" value="1"/>
</dbReference>
<proteinExistence type="inferred from homology"/>
<evidence type="ECO:0000313" key="6">
    <source>
        <dbReference type="EMBL" id="MDX4953698.1"/>
    </source>
</evidence>
<organism evidence="6 7">
    <name type="scientific">Delftia acidovorans</name>
    <name type="common">Pseudomonas acidovorans</name>
    <name type="synonym">Comamonas acidovorans</name>
    <dbReference type="NCBI Taxonomy" id="80866"/>
    <lineage>
        <taxon>Bacteria</taxon>
        <taxon>Pseudomonadati</taxon>
        <taxon>Pseudomonadota</taxon>
        <taxon>Betaproteobacteria</taxon>
        <taxon>Burkholderiales</taxon>
        <taxon>Comamonadaceae</taxon>
        <taxon>Delftia</taxon>
    </lineage>
</organism>
<comment type="caution">
    <text evidence="6">The sequence shown here is derived from an EMBL/GenBank/DDBJ whole genome shotgun (WGS) entry which is preliminary data.</text>
</comment>
<dbReference type="GO" id="GO:0003700">
    <property type="term" value="F:DNA-binding transcription factor activity"/>
    <property type="evidence" value="ECO:0007669"/>
    <property type="project" value="InterPro"/>
</dbReference>
<keyword evidence="3" id="KW-0238">DNA-binding</keyword>
<dbReference type="InterPro" id="IPR036390">
    <property type="entry name" value="WH_DNA-bd_sf"/>
</dbReference>
<dbReference type="PANTHER" id="PTHR30346">
    <property type="entry name" value="TRANSCRIPTIONAL DUAL REGULATOR HCAR-RELATED"/>
    <property type="match status" value="1"/>
</dbReference>
<dbReference type="PRINTS" id="PR00039">
    <property type="entry name" value="HTHLYSR"/>
</dbReference>
<dbReference type="Pfam" id="PF03466">
    <property type="entry name" value="LysR_substrate"/>
    <property type="match status" value="1"/>
</dbReference>
<keyword evidence="2" id="KW-0805">Transcription regulation</keyword>
<dbReference type="GO" id="GO:0032993">
    <property type="term" value="C:protein-DNA complex"/>
    <property type="evidence" value="ECO:0007669"/>
    <property type="project" value="TreeGrafter"/>
</dbReference>